<evidence type="ECO:0000256" key="1">
    <source>
        <dbReference type="ARBA" id="ARBA00004225"/>
    </source>
</evidence>
<evidence type="ECO:0008006" key="12">
    <source>
        <dbReference type="Google" id="ProtNLM"/>
    </source>
</evidence>
<dbReference type="PANTHER" id="PTHR11153">
    <property type="entry name" value="SIDEROFLEXIN"/>
    <property type="match status" value="1"/>
</dbReference>
<evidence type="ECO:0000256" key="3">
    <source>
        <dbReference type="ARBA" id="ARBA00022448"/>
    </source>
</evidence>
<keyword evidence="5" id="KW-0029">Amino-acid transport</keyword>
<evidence type="ECO:0000313" key="10">
    <source>
        <dbReference type="EMBL" id="CAL7939148.1"/>
    </source>
</evidence>
<keyword evidence="4 9" id="KW-0812">Transmembrane</keyword>
<evidence type="ECO:0000256" key="8">
    <source>
        <dbReference type="ARBA" id="ARBA00023136"/>
    </source>
</evidence>
<feature type="transmembrane region" description="Helical" evidence="9">
    <location>
        <begin position="229"/>
        <end position="248"/>
    </location>
</feature>
<accession>A0ABP1NDS7</accession>
<evidence type="ECO:0000256" key="7">
    <source>
        <dbReference type="ARBA" id="ARBA00023128"/>
    </source>
</evidence>
<dbReference type="Pfam" id="PF03820">
    <property type="entry name" value="SFXNs"/>
    <property type="match status" value="1"/>
</dbReference>
<evidence type="ECO:0000313" key="11">
    <source>
        <dbReference type="Proteomes" id="UP001642520"/>
    </source>
</evidence>
<dbReference type="PANTHER" id="PTHR11153:SF8">
    <property type="entry name" value="SIDEROFLEXIN-1"/>
    <property type="match status" value="1"/>
</dbReference>
<keyword evidence="11" id="KW-1185">Reference proteome</keyword>
<keyword evidence="7" id="KW-0496">Mitochondrion</keyword>
<organism evidence="10 11">
    <name type="scientific">Xylocopa violacea</name>
    <name type="common">Violet carpenter bee</name>
    <name type="synonym">Apis violacea</name>
    <dbReference type="NCBI Taxonomy" id="135666"/>
    <lineage>
        <taxon>Eukaryota</taxon>
        <taxon>Metazoa</taxon>
        <taxon>Ecdysozoa</taxon>
        <taxon>Arthropoda</taxon>
        <taxon>Hexapoda</taxon>
        <taxon>Insecta</taxon>
        <taxon>Pterygota</taxon>
        <taxon>Neoptera</taxon>
        <taxon>Endopterygota</taxon>
        <taxon>Hymenoptera</taxon>
        <taxon>Apocrita</taxon>
        <taxon>Aculeata</taxon>
        <taxon>Apoidea</taxon>
        <taxon>Anthophila</taxon>
        <taxon>Apidae</taxon>
        <taxon>Xylocopa</taxon>
        <taxon>Xylocopa</taxon>
    </lineage>
</organism>
<evidence type="ECO:0000256" key="6">
    <source>
        <dbReference type="ARBA" id="ARBA00022989"/>
    </source>
</evidence>
<keyword evidence="6 9" id="KW-1133">Transmembrane helix</keyword>
<evidence type="ECO:0000256" key="2">
    <source>
        <dbReference type="ARBA" id="ARBA00005974"/>
    </source>
</evidence>
<comment type="caution">
    <text evidence="10">The sequence shown here is derived from an EMBL/GenBank/DDBJ whole genome shotgun (WGS) entry which is preliminary data.</text>
</comment>
<comment type="subcellular location">
    <subcellularLocation>
        <location evidence="1">Mitochondrion membrane</location>
        <topology evidence="1">Multi-pass membrane protein</topology>
    </subcellularLocation>
</comment>
<dbReference type="EMBL" id="CAXAJV020001289">
    <property type="protein sequence ID" value="CAL7939148.1"/>
    <property type="molecule type" value="Genomic_DNA"/>
</dbReference>
<evidence type="ECO:0000256" key="5">
    <source>
        <dbReference type="ARBA" id="ARBA00022970"/>
    </source>
</evidence>
<reference evidence="10 11" key="1">
    <citation type="submission" date="2024-08" db="EMBL/GenBank/DDBJ databases">
        <authorList>
            <person name="Will J Nash"/>
            <person name="Angela Man"/>
            <person name="Seanna McTaggart"/>
            <person name="Kendall Baker"/>
            <person name="Tom Barker"/>
            <person name="Leah Catchpole"/>
            <person name="Alex Durrant"/>
            <person name="Karim Gharbi"/>
            <person name="Naomi Irish"/>
            <person name="Gemy Kaithakottil"/>
            <person name="Debby Ku"/>
            <person name="Aaliyah Providence"/>
            <person name="Felix Shaw"/>
            <person name="David Swarbreck"/>
            <person name="Chris Watkins"/>
            <person name="Ann M. McCartney"/>
            <person name="Giulio Formenti"/>
            <person name="Alice Mouton"/>
            <person name="Noel Vella"/>
            <person name="Bjorn M von Reumont"/>
            <person name="Adriana Vella"/>
            <person name="Wilfried Haerty"/>
        </authorList>
    </citation>
    <scope>NUCLEOTIDE SEQUENCE [LARGE SCALE GENOMIC DNA]</scope>
</reference>
<name>A0ABP1NDS7_XYLVO</name>
<sequence>MKIDEKFDIDKPLWDQSTFLGRFKYFVFIADCRMIFVSDKKLREAKKFCEDYKMGKIPPGTQMSDIIRAKKYRDSAFHPDTGELIHVIARLSSQWPASVILTTSMLAVQKSTTAMVACQVVNQIYDAVINYTYRGSLNGITNTALRNAFLCAVFSSSLATILCRRMLSRKGNVFTRCVPFCAVVTGQMVNLPIIRYKEITTGTPLYIREEKEPFMRSQVAAMKGISECLITRIAMCFPCLLMIPILSHKFMPCFSQRRPWLSTAIESFSCALFCMIAIPSSYAIFPERNSMNPKWMKLHASEYEEFKRCVKERVDKVYYHKGL</sequence>
<proteinExistence type="inferred from homology"/>
<feature type="transmembrane region" description="Helical" evidence="9">
    <location>
        <begin position="260"/>
        <end position="285"/>
    </location>
</feature>
<protein>
    <recommendedName>
        <fullName evidence="12">Sideroflexin</fullName>
    </recommendedName>
</protein>
<keyword evidence="3" id="KW-0813">Transport</keyword>
<evidence type="ECO:0000256" key="9">
    <source>
        <dbReference type="SAM" id="Phobius"/>
    </source>
</evidence>
<keyword evidence="8 9" id="KW-0472">Membrane</keyword>
<dbReference type="InterPro" id="IPR004686">
    <property type="entry name" value="Mtc"/>
</dbReference>
<evidence type="ECO:0000256" key="4">
    <source>
        <dbReference type="ARBA" id="ARBA00022692"/>
    </source>
</evidence>
<comment type="similarity">
    <text evidence="2">Belongs to the sideroflexin family.</text>
</comment>
<dbReference type="Proteomes" id="UP001642520">
    <property type="component" value="Unassembled WGS sequence"/>
</dbReference>
<gene>
    <name evidence="10" type="ORF">XYLVIOL_LOCUS3702</name>
</gene>